<feature type="domain" description="Trimeric autotransporter adhesin YadA-like stalk" evidence="13">
    <location>
        <begin position="225"/>
        <end position="264"/>
    </location>
</feature>
<feature type="domain" description="Trimeric autotransporter adhesin YadA-like head" evidence="12">
    <location>
        <begin position="1476"/>
        <end position="1500"/>
    </location>
</feature>
<evidence type="ECO:0000256" key="5">
    <source>
        <dbReference type="ARBA" id="ARBA00022452"/>
    </source>
</evidence>
<dbReference type="InterPro" id="IPR008635">
    <property type="entry name" value="Coiled_stalk_dom"/>
</dbReference>
<gene>
    <name evidence="14" type="ORF">DDR56_19975</name>
</gene>
<feature type="domain" description="Trimeric autotransporter adhesin YadA-like stalk" evidence="13">
    <location>
        <begin position="2333"/>
        <end position="2376"/>
    </location>
</feature>
<keyword evidence="7" id="KW-0732">Signal</keyword>
<feature type="domain" description="Trimeric autotransporter adhesin YadA-like stalk" evidence="13">
    <location>
        <begin position="1845"/>
        <end position="1874"/>
    </location>
</feature>
<proteinExistence type="inferred from homology"/>
<dbReference type="Gene3D" id="2.150.10.10">
    <property type="entry name" value="Serralysin-like metalloprotease, C-terminal"/>
    <property type="match status" value="8"/>
</dbReference>
<dbReference type="Gene3D" id="6.20.50.100">
    <property type="match status" value="4"/>
</dbReference>
<comment type="caution">
    <text evidence="14">The sequence shown here is derived from an EMBL/GenBank/DDBJ whole genome shotgun (WGS) entry which is preliminary data.</text>
</comment>
<feature type="domain" description="Trimeric autotransporter adhesin YadA-like head" evidence="12">
    <location>
        <begin position="1392"/>
        <end position="1416"/>
    </location>
</feature>
<feature type="domain" description="Trimeric autotransporter adhesin YadA-like head" evidence="12">
    <location>
        <begin position="1781"/>
        <end position="1805"/>
    </location>
</feature>
<dbReference type="InterPro" id="IPR045584">
    <property type="entry name" value="Pilin-like"/>
</dbReference>
<evidence type="ECO:0000259" key="13">
    <source>
        <dbReference type="Pfam" id="PF05662"/>
    </source>
</evidence>
<evidence type="ECO:0000256" key="7">
    <source>
        <dbReference type="ARBA" id="ARBA00022729"/>
    </source>
</evidence>
<feature type="domain" description="Trimeric autotransporter adhesin YadA-like stalk" evidence="13">
    <location>
        <begin position="400"/>
        <end position="440"/>
    </location>
</feature>
<feature type="domain" description="Trimeric autotransporter adhesin YadA-like C-terminal membrane anchor" evidence="11">
    <location>
        <begin position="2772"/>
        <end position="2832"/>
    </location>
</feature>
<dbReference type="Pfam" id="PF05658">
    <property type="entry name" value="YadA_head"/>
    <property type="match status" value="18"/>
</dbReference>
<dbReference type="Gene3D" id="3.30.1300.30">
    <property type="entry name" value="GSPII I/J protein-like"/>
    <property type="match status" value="1"/>
</dbReference>
<evidence type="ECO:0000256" key="1">
    <source>
        <dbReference type="ARBA" id="ARBA00004241"/>
    </source>
</evidence>
<feature type="domain" description="Trimeric autotransporter adhesin YadA-like stalk" evidence="13">
    <location>
        <begin position="2715"/>
        <end position="2751"/>
    </location>
</feature>
<evidence type="ECO:0000256" key="10">
    <source>
        <dbReference type="ARBA" id="ARBA00023237"/>
    </source>
</evidence>
<evidence type="ECO:0000313" key="15">
    <source>
        <dbReference type="Proteomes" id="UP001318401"/>
    </source>
</evidence>
<dbReference type="PANTHER" id="PTHR24637">
    <property type="entry name" value="COLLAGEN"/>
    <property type="match status" value="1"/>
</dbReference>
<feature type="domain" description="Trimeric autotransporter adhesin YadA-like stalk" evidence="13">
    <location>
        <begin position="1549"/>
        <end position="1588"/>
    </location>
</feature>
<dbReference type="Gene3D" id="1.20.5.170">
    <property type="match status" value="3"/>
</dbReference>
<feature type="domain" description="Trimeric autotransporter adhesin YadA-like head" evidence="12">
    <location>
        <begin position="334"/>
        <end position="360"/>
    </location>
</feature>
<accession>A0ABX2BIP4</accession>
<evidence type="ECO:0000256" key="6">
    <source>
        <dbReference type="ARBA" id="ARBA00022692"/>
    </source>
</evidence>
<feature type="domain" description="Trimeric autotransporter adhesin YadA-like head" evidence="12">
    <location>
        <begin position="1365"/>
        <end position="1390"/>
    </location>
</feature>
<dbReference type="PANTHER" id="PTHR24637:SF421">
    <property type="entry name" value="CUTICLE COLLAGEN DPY-2"/>
    <property type="match status" value="1"/>
</dbReference>
<feature type="domain" description="Trimeric autotransporter adhesin YadA-like head" evidence="12">
    <location>
        <begin position="83"/>
        <end position="105"/>
    </location>
</feature>
<evidence type="ECO:0000256" key="3">
    <source>
        <dbReference type="ARBA" id="ARBA00005848"/>
    </source>
</evidence>
<evidence type="ECO:0000256" key="2">
    <source>
        <dbReference type="ARBA" id="ARBA00004442"/>
    </source>
</evidence>
<feature type="domain" description="Trimeric autotransporter adhesin YadA-like head" evidence="12">
    <location>
        <begin position="1420"/>
        <end position="1446"/>
    </location>
</feature>
<feature type="domain" description="Trimeric autotransporter adhesin YadA-like head" evidence="12">
    <location>
        <begin position="271"/>
        <end position="296"/>
    </location>
</feature>
<evidence type="ECO:0000313" key="14">
    <source>
        <dbReference type="EMBL" id="NPT32831.1"/>
    </source>
</evidence>
<dbReference type="Pfam" id="PF03895">
    <property type="entry name" value="YadA_anchor"/>
    <property type="match status" value="1"/>
</dbReference>
<dbReference type="Gene3D" id="6.10.250.2120">
    <property type="match status" value="1"/>
</dbReference>
<dbReference type="InterPro" id="IPR011049">
    <property type="entry name" value="Serralysin-like_metalloprot_C"/>
</dbReference>
<feature type="domain" description="Trimeric autotransporter adhesin YadA-like head" evidence="12">
    <location>
        <begin position="1593"/>
        <end position="1619"/>
    </location>
</feature>
<feature type="domain" description="Trimeric autotransporter adhesin YadA-like head" evidence="12">
    <location>
        <begin position="1252"/>
        <end position="1275"/>
    </location>
</feature>
<dbReference type="InterPro" id="IPR005594">
    <property type="entry name" value="YadA_C"/>
</dbReference>
<feature type="domain" description="Trimeric autotransporter adhesin YadA-like stalk" evidence="13">
    <location>
        <begin position="2560"/>
        <end position="2602"/>
    </location>
</feature>
<evidence type="ECO:0000256" key="4">
    <source>
        <dbReference type="ARBA" id="ARBA00022448"/>
    </source>
</evidence>
<dbReference type="Gene3D" id="2.20.70.140">
    <property type="match status" value="2"/>
</dbReference>
<keyword evidence="8" id="KW-0653">Protein transport</keyword>
<dbReference type="Pfam" id="PF05662">
    <property type="entry name" value="YadA_stalk"/>
    <property type="match status" value="10"/>
</dbReference>
<evidence type="ECO:0000256" key="8">
    <source>
        <dbReference type="ARBA" id="ARBA00022927"/>
    </source>
</evidence>
<feature type="domain" description="Trimeric autotransporter adhesin YadA-like head" evidence="12">
    <location>
        <begin position="159"/>
        <end position="180"/>
    </location>
</feature>
<dbReference type="Proteomes" id="UP001318401">
    <property type="component" value="Unassembled WGS sequence"/>
</dbReference>
<feature type="domain" description="Trimeric autotransporter adhesin YadA-like head" evidence="12">
    <location>
        <begin position="57"/>
        <end position="79"/>
    </location>
</feature>
<feature type="domain" description="Trimeric autotransporter adhesin YadA-like stalk" evidence="13">
    <location>
        <begin position="2485"/>
        <end position="2521"/>
    </location>
</feature>
<evidence type="ECO:0000259" key="12">
    <source>
        <dbReference type="Pfam" id="PF05658"/>
    </source>
</evidence>
<protein>
    <submittedName>
        <fullName evidence="14">Uncharacterized protein</fullName>
    </submittedName>
</protein>
<keyword evidence="5" id="KW-1134">Transmembrane beta strand</keyword>
<dbReference type="CDD" id="cd12820">
    <property type="entry name" value="LbR_YadA-like"/>
    <property type="match status" value="3"/>
</dbReference>
<organism evidence="14 15">
    <name type="scientific">Vreelandella venusta</name>
    <dbReference type="NCBI Taxonomy" id="44935"/>
    <lineage>
        <taxon>Bacteria</taxon>
        <taxon>Pseudomonadati</taxon>
        <taxon>Pseudomonadota</taxon>
        <taxon>Gammaproteobacteria</taxon>
        <taxon>Oceanospirillales</taxon>
        <taxon>Halomonadaceae</taxon>
        <taxon>Vreelandella</taxon>
    </lineage>
</organism>
<comment type="similarity">
    <text evidence="3">Belongs to the autotransporter-2 (AT-2) (TC 1.B.40) family.</text>
</comment>
<name>A0ABX2BIP4_9GAMM</name>
<comment type="subcellular location">
    <subcellularLocation>
        <location evidence="2">Cell outer membrane</location>
    </subcellularLocation>
    <subcellularLocation>
        <location evidence="1">Cell surface</location>
    </subcellularLocation>
</comment>
<evidence type="ECO:0000256" key="9">
    <source>
        <dbReference type="ARBA" id="ARBA00023136"/>
    </source>
</evidence>
<feature type="domain" description="Trimeric autotransporter adhesin YadA-like head" evidence="12">
    <location>
        <begin position="1336"/>
        <end position="1362"/>
    </location>
</feature>
<dbReference type="EMBL" id="QDKN01000016">
    <property type="protein sequence ID" value="NPT32831.1"/>
    <property type="molecule type" value="Genomic_DNA"/>
</dbReference>
<dbReference type="SUPFAM" id="SSF101967">
    <property type="entry name" value="Adhesin YadA, collagen-binding domain"/>
    <property type="match status" value="9"/>
</dbReference>
<reference evidence="14 15" key="1">
    <citation type="submission" date="2018-04" db="EMBL/GenBank/DDBJ databases">
        <authorList>
            <person name="Li G."/>
            <person name="Du W."/>
            <person name="Bai Y."/>
        </authorList>
    </citation>
    <scope>NUCLEOTIDE SEQUENCE [LARGE SCALE GENOMIC DNA]</scope>
    <source>
        <strain evidence="14 15">YYYZ-3</strain>
    </source>
</reference>
<feature type="domain" description="Trimeric autotransporter adhesin YadA-like head" evidence="12">
    <location>
        <begin position="1280"/>
        <end position="1304"/>
    </location>
</feature>
<feature type="domain" description="Trimeric autotransporter adhesin YadA-like head" evidence="12">
    <location>
        <begin position="306"/>
        <end position="326"/>
    </location>
</feature>
<feature type="domain" description="Trimeric autotransporter adhesin YadA-like stalk" evidence="13">
    <location>
        <begin position="1676"/>
        <end position="1715"/>
    </location>
</feature>
<sequence length="2832" mass="281285">MRRRSALMRRSAIMQAVQPPSVTARQWRMVPPLPRQSGAAQRLMRRPQWQVLEGAVSGIAIGVNASASGRDAVAMGSGAEAATNAIALGHDAKATGNQSISIGTGNVVSGDNSGAIGDPTTINAANSYSVGNNNTLAVGADNSFVLGNDVNIGENISEAVALGNASSVTQVGGVALGANSVASTASGAAGYDPVTGAPSTDPSATWQSTASAVSVGDAANGVTRQITGVAAGAEDTDAVNVAQLKASKTHYYSVNDNGVVQSNYNNDGAINGVNALAAGPNAVSDGNSSVAVGDGARTASIGAEQVAVGAGALAGGNRSIAIGSGARASTDLFAGGVETVAIGNGASAEGTKNVALGSGSVADGSTLTDDAYSPTGDQNDVVGINPASEVSVGSAGSERRITNVAAGSADTDAVNVSQLKAQETALVDKGFNITADNSGLADPLITEDNVKLGESVKYTSADGNIVTTFGINDNEIDFDLADNLVIGDDTAPGSIIVKGEDGVDGAVGIDGKNGTIGLTGPMGPDGAPAATIGVADGVPGVAGEPGVDGITRIVYEGTDQDGNPVTETVATLSDGLRFSGNDNPADGFVTRKLNEEMQIVGGAKATNADGSPSAYSSDNIRTVAIQGDGIEIQLAESPTFGGDLTVEGDTYLGDNFSVVNNEAFYDGPITNDNSVVNKQYVDNQGDASAGGGFGFADATDTEVKQDLGATIKVHDPDGDIITTADKANGELQLSLSNDLSVGEAGPAGEDGYIGVDGKDGISGVAINGKDGSIGLTGPSGTNGTISVIDGKAGVNGVDGVDGITRIVIDDIEVATMEDGLKFSGNDNPADGFVTRKLNEELQIVGGATATNADGSPSAYSSDNIRTVATQDGGIEIQLAESPTFGGDLTVEGDTYLGDNFSVVNNEAFYDGPITNDNSVVNKKYVDNQGDASAGGGFGLADATDTEVKQDLGATIKVHDPDGDIITTADNANGELQLSLSNDLSVGEAGPAGEDGYIGVDGKDGISGVAINGKDGSIGLTGPSGTNGTISVIDGKAGVNGVDGVDGITRIVIDDIEVATMEDGLKFSGNDNPADGFVTRKLNEELQIVGGAKATNADGSPSAYSSDNIRTVATQDGGIEIQLAESPTFGGDLTVEGDTYLGDNFSVVNNEAFYDGPIANDNSVVNKQYVDGIETHYYSVNDGGTQQDNYANDGASGVDSLAAGVAASTGSGADRAVALGYNTSATGVDSIAIGQYASATAEGSVAIGRDATANGGKSISIGYGNTATGDGAVSIGDPSTAIGAGALALGKDNYAEGTGAVALGNTNTSEGDGALAIGDTNTSSGNGAITMGVNNQAIGEGAVAMGNDNMVTGDGAFAVGNKATSSALDTLALGSGASATSQHAMALGNSSEASGLNSFAAGNTAVASAENSMALGQMSLATGLRSSAIGLEAVASAEDAMSVGTQADASGLRSSAIGNNSVAAGQGSTALGSNADAQAFGSMAIGARSTAVHEQSIALGGASKTVRGPQDNYTAYGLDTPQTSKGELAIGQVAVFDENGKQLTEPGERQITGVAAGSADTDAVNVSQLKGIETHYYSVNDNGVIGGNYNNDGATGLNAISSGVNAAASGDGAVAMGFGASAPIRDSLALGSGSVVDRALAPDSGFIPAGAATIEYNTTDKELLGAISVGDDDSYRQITNVADGTEAQDAVTVRQLQGAVGSVLDTGTKYFHANSTQPDSAAVGQDSIAVGPTTVVNGDAGIGIGNGAIVGQMAPGGTAIGDGAEVMLSDGIAFGTNALSEAQQGIALGAGATVSHDQSVALGSNSVTAEPVATSGATIAGTNYNFAGAAPDSTVSVGDVGNERTITNVAAGRLSDDSTDAVNGSQLFASNQAIDEVSAVANAGWNVTDGTNAANIGPNGEVTFTGDSNLTVAQTGVDDAGQVDITLNRDLNLDSVVTGNSTLNNDGLAISDGAGNVTNVTNDGLTIAGGPSITASGGINANDQIISNVGAGAVGADSTDAINGSQLFDVADSVNTVIGGNAVVNPDGSITTNDIGNTGADTVHDAIASVNNSVNAGWNVTDGTNAANIGPNGEVTFTGDSNLTVAQTGVDDAGQVDITLNRDLDLDSVVTGNSTLNNDGLTVDDGAGNSTVVSTGGSSVTDAAGNNAVYDATGIAITDGDNSTTLTSNNLTVGGANPVVVDGDAGEVTGLTNTTYDPNNVVEDRAATEGQVDQVAQNLIGTGFNIAADNGADDNVKLGETVTYTNDDGNLVSTVRDNEVVYDLADDLNVASITADDGAGNVTQLSAADGVVVTDGTNTAVYDADGLSFVDAKGDQLEGTPSISQQGISAGNTKITDAAAGDISGESTDAINGSQLYATNQWIEALENSVTNVVGDGSDDYITNNGLGIRYVRTNDSGLAVSDAFAQGEGSTAVGYEAVASADRALAMGYDAIASHQGSVALGEGARTAEAIGTASVDIAGQTYQFAGASPVATVSVGSRGSERTITNVAAGRITADSTDAINGSQLYAAMDFMGSLDDRLTIVEGDTGGGGADGAVMYDRDDNGDINYDSVTLAGEDGTKLTNVADGDISNDSSDAINGSQLHDTNQNVANNTTNIVDNSQRITNNEGNIADNSQRITTNENSITDINETLGLGLNFGADEGDTVNRQLGDTVAITGDDNITTKTTDDGVQITMNRDLDVDSVTTGNTTVNNDGVSIKDGPSMTVNGIDAGGTTITNVAPGVNEGDAVNVGQMNELGRRFQNEIVNVHGRIDSVERNANAGSASAIAASTVPQAWMPGKSMIGVGAGTYGGESAVSVGISRLSDNGRWVIQGKVTGDSQSNFGAGIGAGWHW</sequence>
<dbReference type="InterPro" id="IPR008640">
    <property type="entry name" value="Adhesin_Head_dom"/>
</dbReference>
<dbReference type="SUPFAM" id="SSF54523">
    <property type="entry name" value="Pili subunits"/>
    <property type="match status" value="1"/>
</dbReference>
<feature type="domain" description="Trimeric autotransporter adhesin YadA-like stalk" evidence="13">
    <location>
        <begin position="1985"/>
        <end position="2025"/>
    </location>
</feature>
<feature type="domain" description="Trimeric autotransporter adhesin YadA-like head" evidence="12">
    <location>
        <begin position="1448"/>
        <end position="1474"/>
    </location>
</feature>
<keyword evidence="15" id="KW-1185">Reference proteome</keyword>
<keyword evidence="9" id="KW-0472">Membrane</keyword>
<evidence type="ECO:0000259" key="11">
    <source>
        <dbReference type="Pfam" id="PF03895"/>
    </source>
</evidence>
<feature type="domain" description="Trimeric autotransporter adhesin YadA-like head" evidence="12">
    <location>
        <begin position="2405"/>
        <end position="2431"/>
    </location>
</feature>
<keyword evidence="10" id="KW-0998">Cell outer membrane</keyword>
<keyword evidence="6" id="KW-0812">Transmembrane</keyword>
<keyword evidence="4" id="KW-0813">Transport</keyword>
<feature type="domain" description="Trimeric autotransporter adhesin YadA-like head" evidence="12">
    <location>
        <begin position="1224"/>
        <end position="1250"/>
    </location>
</feature>